<evidence type="ECO:0000313" key="19">
    <source>
        <dbReference type="Proteomes" id="UP000515158"/>
    </source>
</evidence>
<keyword evidence="7" id="KW-0539">Nucleus</keyword>
<evidence type="ECO:0000256" key="11">
    <source>
        <dbReference type="ARBA" id="ARBA00041450"/>
    </source>
</evidence>
<dbReference type="AlphaFoldDB" id="A0A6P8Z9F4"/>
<dbReference type="Pfam" id="PF22327">
    <property type="entry name" value="Nudt16-like"/>
    <property type="match status" value="1"/>
</dbReference>
<name>A0A6P8Z9F4_THRPL</name>
<dbReference type="SUPFAM" id="SSF55811">
    <property type="entry name" value="Nudix"/>
    <property type="match status" value="1"/>
</dbReference>
<evidence type="ECO:0000256" key="13">
    <source>
        <dbReference type="ARBA" id="ARBA00042015"/>
    </source>
</evidence>
<dbReference type="GeneID" id="117646651"/>
<dbReference type="GO" id="GO:0016077">
    <property type="term" value="P:sno(s)RNA catabolic process"/>
    <property type="evidence" value="ECO:0007669"/>
    <property type="project" value="TreeGrafter"/>
</dbReference>
<evidence type="ECO:0000256" key="16">
    <source>
        <dbReference type="ARBA" id="ARBA00047875"/>
    </source>
</evidence>
<comment type="catalytic activity">
    <reaction evidence="17">
        <text>dIDP + H2O = dIMP + phosphate + H(+)</text>
        <dbReference type="Rhea" id="RHEA:35211"/>
        <dbReference type="ChEBI" id="CHEBI:15377"/>
        <dbReference type="ChEBI" id="CHEBI:15378"/>
        <dbReference type="ChEBI" id="CHEBI:43474"/>
        <dbReference type="ChEBI" id="CHEBI:61194"/>
        <dbReference type="ChEBI" id="CHEBI:62286"/>
        <dbReference type="EC" id="3.6.1.64"/>
    </reaction>
    <physiologicalReaction direction="left-to-right" evidence="17">
        <dbReference type="Rhea" id="RHEA:35212"/>
    </physiologicalReaction>
</comment>
<dbReference type="KEGG" id="tpal:117646651"/>
<accession>A0A6P8Z9F4</accession>
<dbReference type="GO" id="GO:0005654">
    <property type="term" value="C:nucleoplasm"/>
    <property type="evidence" value="ECO:0007669"/>
    <property type="project" value="UniProtKB-SubCell"/>
</dbReference>
<dbReference type="EC" id="3.6.1.64" evidence="9"/>
<comment type="catalytic activity">
    <reaction evidence="16">
        <text>IDP + H2O = IMP + phosphate + H(+)</text>
        <dbReference type="Rhea" id="RHEA:35207"/>
        <dbReference type="ChEBI" id="CHEBI:15377"/>
        <dbReference type="ChEBI" id="CHEBI:15378"/>
        <dbReference type="ChEBI" id="CHEBI:43474"/>
        <dbReference type="ChEBI" id="CHEBI:58053"/>
        <dbReference type="ChEBI" id="CHEBI:58280"/>
        <dbReference type="EC" id="3.6.1.64"/>
    </reaction>
    <physiologicalReaction direction="left-to-right" evidence="16">
        <dbReference type="Rhea" id="RHEA:35208"/>
    </physiologicalReaction>
</comment>
<dbReference type="PROSITE" id="PS51462">
    <property type="entry name" value="NUDIX"/>
    <property type="match status" value="1"/>
</dbReference>
<dbReference type="GO" id="GO:1990174">
    <property type="term" value="F:phosphodiesterase decapping endonuclease activity"/>
    <property type="evidence" value="ECO:0007669"/>
    <property type="project" value="TreeGrafter"/>
</dbReference>
<evidence type="ECO:0000256" key="12">
    <source>
        <dbReference type="ARBA" id="ARBA00041656"/>
    </source>
</evidence>
<dbReference type="GO" id="GO:0030515">
    <property type="term" value="F:snoRNA binding"/>
    <property type="evidence" value="ECO:0007669"/>
    <property type="project" value="TreeGrafter"/>
</dbReference>
<keyword evidence="6" id="KW-0546">Nucleotide metabolism</keyword>
<evidence type="ECO:0000256" key="8">
    <source>
        <dbReference type="ARBA" id="ARBA00038173"/>
    </source>
</evidence>
<dbReference type="GO" id="GO:0006402">
    <property type="term" value="P:mRNA catabolic process"/>
    <property type="evidence" value="ECO:0007669"/>
    <property type="project" value="TreeGrafter"/>
</dbReference>
<dbReference type="InterPro" id="IPR020084">
    <property type="entry name" value="NUDIX_hydrolase_CS"/>
</dbReference>
<comment type="similarity">
    <text evidence="8">Belongs to the Nudix hydrolase family. NUDT16 subfamily.</text>
</comment>
<evidence type="ECO:0000256" key="6">
    <source>
        <dbReference type="ARBA" id="ARBA00023080"/>
    </source>
</evidence>
<evidence type="ECO:0000256" key="1">
    <source>
        <dbReference type="ARBA" id="ARBA00001941"/>
    </source>
</evidence>
<dbReference type="Gene3D" id="3.90.79.10">
    <property type="entry name" value="Nucleoside Triphosphate Pyrophosphohydrolase"/>
    <property type="match status" value="1"/>
</dbReference>
<evidence type="ECO:0000256" key="4">
    <source>
        <dbReference type="ARBA" id="ARBA00022801"/>
    </source>
</evidence>
<gene>
    <name evidence="20" type="primary">LOC117646651</name>
</gene>
<protein>
    <recommendedName>
        <fullName evidence="10">U8 snoRNA-decapping enzyme</fullName>
        <ecNumber evidence="9">3.6.1.64</ecNumber>
    </recommendedName>
    <alternativeName>
        <fullName evidence="13">IDP phosphatase</fullName>
    </alternativeName>
    <alternativeName>
        <fullName evidence="11">Inosine diphosphate phosphatase</fullName>
    </alternativeName>
    <alternativeName>
        <fullName evidence="12">Nucleoside diphosphate-linked moiety X motif 16</fullName>
    </alternativeName>
    <alternativeName>
        <fullName evidence="14">m7GpppN-mRNA hydrolase</fullName>
    </alternativeName>
</protein>
<evidence type="ECO:0000259" key="18">
    <source>
        <dbReference type="PROSITE" id="PS51462"/>
    </source>
</evidence>
<comment type="subcellular location">
    <subcellularLocation>
        <location evidence="2">Nucleus</location>
        <location evidence="2">Nucleolus</location>
    </subcellularLocation>
    <subcellularLocation>
        <location evidence="3">Nucleus</location>
        <location evidence="3">Nucleoplasm</location>
    </subcellularLocation>
</comment>
<dbReference type="OrthoDB" id="5950381at2759"/>
<evidence type="ECO:0000313" key="20">
    <source>
        <dbReference type="RefSeq" id="XP_034243642.1"/>
    </source>
</evidence>
<dbReference type="RefSeq" id="XP_034243642.1">
    <property type="nucleotide sequence ID" value="XM_034387751.1"/>
</dbReference>
<organism evidence="20">
    <name type="scientific">Thrips palmi</name>
    <name type="common">Melon thrips</name>
    <dbReference type="NCBI Taxonomy" id="161013"/>
    <lineage>
        <taxon>Eukaryota</taxon>
        <taxon>Metazoa</taxon>
        <taxon>Ecdysozoa</taxon>
        <taxon>Arthropoda</taxon>
        <taxon>Hexapoda</taxon>
        <taxon>Insecta</taxon>
        <taxon>Pterygota</taxon>
        <taxon>Neoptera</taxon>
        <taxon>Paraneoptera</taxon>
        <taxon>Thysanoptera</taxon>
        <taxon>Terebrantia</taxon>
        <taxon>Thripoidea</taxon>
        <taxon>Thripidae</taxon>
        <taxon>Thrips</taxon>
    </lineage>
</organism>
<dbReference type="PANTHER" id="PTHR31699">
    <property type="entry name" value="NUDIX T16 FAMILY MEMBER"/>
    <property type="match status" value="1"/>
</dbReference>
<keyword evidence="5" id="KW-0694">RNA-binding</keyword>
<dbReference type="GO" id="GO:0009117">
    <property type="term" value="P:nucleotide metabolic process"/>
    <property type="evidence" value="ECO:0007669"/>
    <property type="project" value="UniProtKB-KW"/>
</dbReference>
<evidence type="ECO:0000256" key="2">
    <source>
        <dbReference type="ARBA" id="ARBA00004604"/>
    </source>
</evidence>
<dbReference type="InterPro" id="IPR054754">
    <property type="entry name" value="NudT16"/>
</dbReference>
<dbReference type="PANTHER" id="PTHR31699:SF1">
    <property type="entry name" value="U8 SNORNA-DECAPPING ENZYME"/>
    <property type="match status" value="1"/>
</dbReference>
<keyword evidence="19" id="KW-1185">Reference proteome</keyword>
<dbReference type="GO" id="GO:1990003">
    <property type="term" value="F:IDP phosphatase activity"/>
    <property type="evidence" value="ECO:0007669"/>
    <property type="project" value="UniProtKB-EC"/>
</dbReference>
<feature type="domain" description="Nudix hydrolase" evidence="18">
    <location>
        <begin position="18"/>
        <end position="165"/>
    </location>
</feature>
<evidence type="ECO:0000256" key="17">
    <source>
        <dbReference type="ARBA" id="ARBA00048945"/>
    </source>
</evidence>
<dbReference type="PROSITE" id="PS00893">
    <property type="entry name" value="NUDIX_BOX"/>
    <property type="match status" value="1"/>
</dbReference>
<dbReference type="GO" id="GO:0140933">
    <property type="term" value="F:5'-(N(7)-methylguanosine 5'-triphospho)-[mRNA] hydrolase activity"/>
    <property type="evidence" value="ECO:0007669"/>
    <property type="project" value="UniProtKB-EC"/>
</dbReference>
<dbReference type="Proteomes" id="UP000515158">
    <property type="component" value="Unplaced"/>
</dbReference>
<comment type="cofactor">
    <cofactor evidence="1">
        <name>Co(2+)</name>
        <dbReference type="ChEBI" id="CHEBI:48828"/>
    </cofactor>
</comment>
<evidence type="ECO:0000256" key="9">
    <source>
        <dbReference type="ARBA" id="ARBA00038899"/>
    </source>
</evidence>
<evidence type="ECO:0000256" key="5">
    <source>
        <dbReference type="ARBA" id="ARBA00022884"/>
    </source>
</evidence>
<dbReference type="InterPro" id="IPR015797">
    <property type="entry name" value="NUDIX_hydrolase-like_dom_sf"/>
</dbReference>
<evidence type="ECO:0000256" key="3">
    <source>
        <dbReference type="ARBA" id="ARBA00004642"/>
    </source>
</evidence>
<dbReference type="GO" id="GO:0005730">
    <property type="term" value="C:nucleolus"/>
    <property type="evidence" value="ECO:0007669"/>
    <property type="project" value="UniProtKB-SubCell"/>
</dbReference>
<dbReference type="InterPro" id="IPR000086">
    <property type="entry name" value="NUDIX_hydrolase_dom"/>
</dbReference>
<reference evidence="20" key="1">
    <citation type="submission" date="2025-08" db="UniProtKB">
        <authorList>
            <consortium name="RefSeq"/>
        </authorList>
    </citation>
    <scope>IDENTIFICATION</scope>
    <source>
        <tissue evidence="20">Total insect</tissue>
    </source>
</reference>
<sequence>MPVTYVEVKREDCQKYANCEQAAHCMVYSRLPDMKFLETYELKAAVLMQMRFDGHVGFPGGLIEDGEEPIHGLIREMDEEINFLPQKDEVNEISHVGSYWNSSEKILLHFYALEVSQSRIREIERKALEAHDYGGEVMGTFRVPLYTMHDGVRGFPTFLKNSFIGNACQELKAGLLHAAILSKEEIGAAEAVVISSSKLS</sequence>
<comment type="catalytic activity">
    <reaction evidence="15">
        <text>a 5'-end (N(7)-methyl 5'-triphosphoguanosine)-ribonucleoside in mRNA + H2O = N(7)-methyl-GDP + a 5'-end phospho-ribonucleoside in mRNA + 2 H(+)</text>
        <dbReference type="Rhea" id="RHEA:67484"/>
        <dbReference type="Rhea" id="RHEA-COMP:15692"/>
        <dbReference type="Rhea" id="RHEA-COMP:17167"/>
        <dbReference type="ChEBI" id="CHEBI:15377"/>
        <dbReference type="ChEBI" id="CHEBI:15378"/>
        <dbReference type="ChEBI" id="CHEBI:63714"/>
        <dbReference type="ChEBI" id="CHEBI:138282"/>
        <dbReference type="ChEBI" id="CHEBI:156461"/>
        <dbReference type="EC" id="3.6.1.62"/>
    </reaction>
    <physiologicalReaction direction="left-to-right" evidence="15">
        <dbReference type="Rhea" id="RHEA:67485"/>
    </physiologicalReaction>
</comment>
<evidence type="ECO:0000256" key="10">
    <source>
        <dbReference type="ARBA" id="ARBA00039871"/>
    </source>
</evidence>
<evidence type="ECO:0000256" key="7">
    <source>
        <dbReference type="ARBA" id="ARBA00023242"/>
    </source>
</evidence>
<dbReference type="InParanoid" id="A0A6P8Z9F4"/>
<keyword evidence="4" id="KW-0378">Hydrolase</keyword>
<evidence type="ECO:0000256" key="14">
    <source>
        <dbReference type="ARBA" id="ARBA00043162"/>
    </source>
</evidence>
<evidence type="ECO:0000256" key="15">
    <source>
        <dbReference type="ARBA" id="ARBA00047661"/>
    </source>
</evidence>
<proteinExistence type="inferred from homology"/>